<evidence type="ECO:0000313" key="2">
    <source>
        <dbReference type="Proteomes" id="UP000315439"/>
    </source>
</evidence>
<protein>
    <recommendedName>
        <fullName evidence="3">GNAT family N-acetyltransferase</fullName>
    </recommendedName>
</protein>
<dbReference type="OrthoDB" id="5829538at2"/>
<reference evidence="1 2" key="1">
    <citation type="submission" date="2019-07" db="EMBL/GenBank/DDBJ databases">
        <title>Draft genome for Aliikangiella sp. M105.</title>
        <authorList>
            <person name="Wang G."/>
        </authorList>
    </citation>
    <scope>NUCLEOTIDE SEQUENCE [LARGE SCALE GENOMIC DNA]</scope>
    <source>
        <strain evidence="1 2">M105</strain>
    </source>
</reference>
<organism evidence="1 2">
    <name type="scientific">Aliikangiella coralliicola</name>
    <dbReference type="NCBI Taxonomy" id="2592383"/>
    <lineage>
        <taxon>Bacteria</taxon>
        <taxon>Pseudomonadati</taxon>
        <taxon>Pseudomonadota</taxon>
        <taxon>Gammaproteobacteria</taxon>
        <taxon>Oceanospirillales</taxon>
        <taxon>Pleioneaceae</taxon>
        <taxon>Aliikangiella</taxon>
    </lineage>
</organism>
<keyword evidence="2" id="KW-1185">Reference proteome</keyword>
<comment type="caution">
    <text evidence="1">The sequence shown here is derived from an EMBL/GenBank/DDBJ whole genome shotgun (WGS) entry which is preliminary data.</text>
</comment>
<dbReference type="AlphaFoldDB" id="A0A545UA85"/>
<proteinExistence type="predicted"/>
<name>A0A545UA85_9GAMM</name>
<evidence type="ECO:0008006" key="3">
    <source>
        <dbReference type="Google" id="ProtNLM"/>
    </source>
</evidence>
<sequence length="250" mass="28796">MTHSITHHRDIRQSKLWLTESISEQIKSIVSTCFTGICADDYLAKYFFDENCFERKLRLFYDGKKLVGYCLLTFSDVTTAHRKIVCIGASAAFFREYRNGNQTVSFSIIESIKYWLLHPWKKIYYADTMLSPAMYRVVAKSVNVIYPNSETESGDRQTPEDISTLVKLLKRKMDKDSSGESSGESSNQHPNVVYVGRKSNYSDDDIHNFFTSPKEEIRCYCKINPQFNEGYALIAVIPMCFKQLTSLKLS</sequence>
<evidence type="ECO:0000313" key="1">
    <source>
        <dbReference type="EMBL" id="TQV86381.1"/>
    </source>
</evidence>
<gene>
    <name evidence="1" type="ORF">FLL46_15790</name>
</gene>
<dbReference type="Proteomes" id="UP000315439">
    <property type="component" value="Unassembled WGS sequence"/>
</dbReference>
<accession>A0A545UA85</accession>
<dbReference type="EMBL" id="VIKS01000010">
    <property type="protein sequence ID" value="TQV86381.1"/>
    <property type="molecule type" value="Genomic_DNA"/>
</dbReference>
<dbReference type="RefSeq" id="WP_142932304.1">
    <property type="nucleotide sequence ID" value="NZ_ML660166.1"/>
</dbReference>